<evidence type="ECO:0000259" key="6">
    <source>
        <dbReference type="PROSITE" id="PS50262"/>
    </source>
</evidence>
<dbReference type="Proteomes" id="UP000276133">
    <property type="component" value="Unassembled WGS sequence"/>
</dbReference>
<evidence type="ECO:0000256" key="3">
    <source>
        <dbReference type="ARBA" id="ARBA00022989"/>
    </source>
</evidence>
<dbReference type="GO" id="GO:0016020">
    <property type="term" value="C:membrane"/>
    <property type="evidence" value="ECO:0007669"/>
    <property type="project" value="UniProtKB-SubCell"/>
</dbReference>
<evidence type="ECO:0000256" key="4">
    <source>
        <dbReference type="ARBA" id="ARBA00023136"/>
    </source>
</evidence>
<dbReference type="SUPFAM" id="SSF81321">
    <property type="entry name" value="Family A G protein-coupled receptor-like"/>
    <property type="match status" value="1"/>
</dbReference>
<feature type="transmembrane region" description="Helical" evidence="5">
    <location>
        <begin position="313"/>
        <end position="338"/>
    </location>
</feature>
<organism evidence="7 8">
    <name type="scientific">Brachionus plicatilis</name>
    <name type="common">Marine rotifer</name>
    <name type="synonym">Brachionus muelleri</name>
    <dbReference type="NCBI Taxonomy" id="10195"/>
    <lineage>
        <taxon>Eukaryota</taxon>
        <taxon>Metazoa</taxon>
        <taxon>Spiralia</taxon>
        <taxon>Gnathifera</taxon>
        <taxon>Rotifera</taxon>
        <taxon>Eurotatoria</taxon>
        <taxon>Monogononta</taxon>
        <taxon>Pseudotrocha</taxon>
        <taxon>Ploima</taxon>
        <taxon>Brachionidae</taxon>
        <taxon>Brachionus</taxon>
    </lineage>
</organism>
<feature type="transmembrane region" description="Helical" evidence="5">
    <location>
        <begin position="6"/>
        <end position="32"/>
    </location>
</feature>
<feature type="transmembrane region" description="Helical" evidence="5">
    <location>
        <begin position="87"/>
        <end position="106"/>
    </location>
</feature>
<feature type="transmembrane region" description="Helical" evidence="5">
    <location>
        <begin position="207"/>
        <end position="228"/>
    </location>
</feature>
<evidence type="ECO:0000313" key="8">
    <source>
        <dbReference type="Proteomes" id="UP000276133"/>
    </source>
</evidence>
<accession>A0A3M7SCG7</accession>
<dbReference type="AlphaFoldDB" id="A0A3M7SCG7"/>
<keyword evidence="4 5" id="KW-0472">Membrane</keyword>
<proteinExistence type="predicted"/>
<dbReference type="PANTHER" id="PTHR46641:SF2">
    <property type="entry name" value="FMRFAMIDE RECEPTOR"/>
    <property type="match status" value="1"/>
</dbReference>
<keyword evidence="2 5" id="KW-0812">Transmembrane</keyword>
<feature type="transmembrane region" description="Helical" evidence="5">
    <location>
        <begin position="276"/>
        <end position="293"/>
    </location>
</feature>
<protein>
    <recommendedName>
        <fullName evidence="6">G-protein coupled receptors family 1 profile domain-containing protein</fullName>
    </recommendedName>
</protein>
<dbReference type="InterPro" id="IPR052954">
    <property type="entry name" value="GPCR-Ligand_Int"/>
</dbReference>
<feature type="domain" description="G-protein coupled receptors family 1 profile" evidence="6">
    <location>
        <begin position="18"/>
        <end position="335"/>
    </location>
</feature>
<evidence type="ECO:0000256" key="2">
    <source>
        <dbReference type="ARBA" id="ARBA00022692"/>
    </source>
</evidence>
<keyword evidence="3 5" id="KW-1133">Transmembrane helix</keyword>
<gene>
    <name evidence="7" type="ORF">BpHYR1_014241</name>
</gene>
<dbReference type="PANTHER" id="PTHR46641">
    <property type="entry name" value="FMRFAMIDE RECEPTOR-RELATED"/>
    <property type="match status" value="1"/>
</dbReference>
<dbReference type="Gene3D" id="1.20.1070.10">
    <property type="entry name" value="Rhodopsin 7-helix transmembrane proteins"/>
    <property type="match status" value="1"/>
</dbReference>
<comment type="caution">
    <text evidence="7">The sequence shown here is derived from an EMBL/GenBank/DDBJ whole genome shotgun (WGS) entry which is preliminary data.</text>
</comment>
<evidence type="ECO:0000256" key="1">
    <source>
        <dbReference type="ARBA" id="ARBA00004370"/>
    </source>
</evidence>
<dbReference type="InterPro" id="IPR017452">
    <property type="entry name" value="GPCR_Rhodpsn_7TM"/>
</dbReference>
<dbReference type="EMBL" id="REGN01001667">
    <property type="protein sequence ID" value="RNA33238.1"/>
    <property type="molecule type" value="Genomic_DNA"/>
</dbReference>
<evidence type="ECO:0000313" key="7">
    <source>
        <dbReference type="EMBL" id="RNA33238.1"/>
    </source>
</evidence>
<name>A0A3M7SCG7_BRAPC</name>
<evidence type="ECO:0000256" key="5">
    <source>
        <dbReference type="SAM" id="Phobius"/>
    </source>
</evidence>
<feature type="transmembrane region" description="Helical" evidence="5">
    <location>
        <begin position="146"/>
        <end position="165"/>
    </location>
</feature>
<reference evidence="7 8" key="1">
    <citation type="journal article" date="2018" name="Sci. Rep.">
        <title>Genomic signatures of local adaptation to the degree of environmental predictability in rotifers.</title>
        <authorList>
            <person name="Franch-Gras L."/>
            <person name="Hahn C."/>
            <person name="Garcia-Roger E.M."/>
            <person name="Carmona M.J."/>
            <person name="Serra M."/>
            <person name="Gomez A."/>
        </authorList>
    </citation>
    <scope>NUCLEOTIDE SEQUENCE [LARGE SCALE GENOMIC DNA]</scope>
    <source>
        <strain evidence="7">HYR1</strain>
    </source>
</reference>
<comment type="subcellular location">
    <subcellularLocation>
        <location evidence="1">Membrane</location>
    </subcellularLocation>
</comment>
<feature type="transmembrane region" description="Helical" evidence="5">
    <location>
        <begin position="44"/>
        <end position="67"/>
    </location>
</feature>
<dbReference type="PROSITE" id="PS50262">
    <property type="entry name" value="G_PROTEIN_RECEP_F1_2"/>
    <property type="match status" value="1"/>
</dbReference>
<keyword evidence="8" id="KW-1185">Reference proteome</keyword>
<sequence length="361" mass="42956">MYTNWLNYHILPLTCSVGLIFEFFSLTTFYKINKSKCSRNYTIYYYLFIYSISDTIILSIFILYGILKCGKYCLIGSLVDDYLIQQYEKIFKIYLCNSFYTFNVLIESKIAYSRYRTMSQFKNFTNKSRMQSMANSRLKMLSSHEFFILFLLISSFSINIPYLYLYKIEKSSPAEDQHLNSSLLLEALLVQPDMLRINNNSHLKPIAYLYFVKDFVLLTIVCILNIMVTMSFRRNKFQTGFIKFSQKNHSIDQRFTHDSNKLKSKINQLTSKEKKISTMIMILCISFFVGHLPETFYKLKKKLSYTKKTRMNLDFYLFVSNIISCMTSYLNFLIYLYFSPTFRRQFKKNVYTCLNKKKSQG</sequence>